<sequence length="77" mass="8943">MVRNLRETLPVKINGKHIGDLTAYDPSWDFQDAWFTQILTFPGSYLKVQGNNELELESSTTDNYFVKNVQCFFHQNA</sequence>
<dbReference type="Proteomes" id="UP000008898">
    <property type="component" value="Chromosome"/>
</dbReference>
<dbReference type="HOGENOM" id="CLU_2637317_0_0_10"/>
<dbReference type="STRING" id="63186.ZOBELLIA_4561"/>
<reference evidence="2" key="1">
    <citation type="submission" date="2009-07" db="EMBL/GenBank/DDBJ databases">
        <title>Complete genome sequence of Zobellia galactanivorans Dsij.</title>
        <authorList>
            <consortium name="Genoscope - CEA"/>
        </authorList>
    </citation>
    <scope>NUCLEOTIDE SEQUENCE [LARGE SCALE GENOMIC DNA]</scope>
    <source>
        <strain evidence="2">DSM 12802 / CCUG 47099 / CIP 106680 / NCIMB 13871 / Dsij</strain>
    </source>
</reference>
<organism evidence="1 2">
    <name type="scientific">Zobellia galactanivorans (strain DSM 12802 / CCUG 47099 / CIP 106680 / NCIMB 13871 / Dsij)</name>
    <dbReference type="NCBI Taxonomy" id="63186"/>
    <lineage>
        <taxon>Bacteria</taxon>
        <taxon>Pseudomonadati</taxon>
        <taxon>Bacteroidota</taxon>
        <taxon>Flavobacteriia</taxon>
        <taxon>Flavobacteriales</taxon>
        <taxon>Flavobacteriaceae</taxon>
        <taxon>Zobellia</taxon>
    </lineage>
</organism>
<name>G0L469_ZOBGA</name>
<reference evidence="1 2" key="2">
    <citation type="journal article" date="2012" name="Environ. Microbiol.">
        <title>Characterization of the first alginolytic operons in a marine bacterium: from their emergence in marine Flavobacteriia to their independent transfers to marine Proteobacteria and human gut Bacteroides.</title>
        <authorList>
            <person name="Thomas F."/>
            <person name="Barbeyron T."/>
            <person name="Tonon T."/>
            <person name="Genicot S."/>
            <person name="Czjzek M."/>
            <person name="Michel G."/>
        </authorList>
    </citation>
    <scope>NUCLEOTIDE SEQUENCE [LARGE SCALE GENOMIC DNA]</scope>
    <source>
        <strain evidence="2">DSM 12802 / CCUG 47099 / CIP 106680 / NCIMB 13871 / Dsij</strain>
    </source>
</reference>
<accession>G0L469</accession>
<gene>
    <name evidence="1" type="ordered locus">zobellia_4561</name>
</gene>
<dbReference type="AlphaFoldDB" id="G0L469"/>
<keyword evidence="2" id="KW-1185">Reference proteome</keyword>
<protein>
    <submittedName>
        <fullName evidence="1">Uncharacterized protein</fullName>
    </submittedName>
</protein>
<evidence type="ECO:0000313" key="2">
    <source>
        <dbReference type="Proteomes" id="UP000008898"/>
    </source>
</evidence>
<proteinExistence type="predicted"/>
<dbReference type="KEGG" id="zga:ZOBELLIA_4561"/>
<evidence type="ECO:0000313" key="1">
    <source>
        <dbReference type="EMBL" id="CAZ98696.1"/>
    </source>
</evidence>
<dbReference type="EMBL" id="FP476056">
    <property type="protein sequence ID" value="CAZ98696.1"/>
    <property type="molecule type" value="Genomic_DNA"/>
</dbReference>